<evidence type="ECO:0000259" key="1">
    <source>
        <dbReference type="Pfam" id="PF14529"/>
    </source>
</evidence>
<sequence>MNAHCVRWGCRTNNNRGYQVENFIAEKNLQLLNSPGGEPTFQRHNAEGWPDLTLASNPTLANMCDWGVMENESFSDHNFIKIIIKSEMHILSYLRLRTKFGGYKKFYNNFTEKKIHKLLEIIHNADTIKDIDAATEKIQLEILNSCLHSYKIRKIPTTSNISWWNQSLEIKKKELNALRRKAC</sequence>
<keyword evidence="3" id="KW-1185">Reference proteome</keyword>
<reference evidence="2 3" key="1">
    <citation type="journal article" date="2019" name="Sci. Rep.">
        <title>Orb-weaving spider Araneus ventricosus genome elucidates the spidroin gene catalogue.</title>
        <authorList>
            <person name="Kono N."/>
            <person name="Nakamura H."/>
            <person name="Ohtoshi R."/>
            <person name="Moran D.A.P."/>
            <person name="Shinohara A."/>
            <person name="Yoshida Y."/>
            <person name="Fujiwara M."/>
            <person name="Mori M."/>
            <person name="Tomita M."/>
            <person name="Arakawa K."/>
        </authorList>
    </citation>
    <scope>NUCLEOTIDE SEQUENCE [LARGE SCALE GENOMIC DNA]</scope>
</reference>
<feature type="domain" description="Endonuclease/exonuclease/phosphatase" evidence="1">
    <location>
        <begin position="1"/>
        <end position="80"/>
    </location>
</feature>
<organism evidence="2 3">
    <name type="scientific">Araneus ventricosus</name>
    <name type="common">Orbweaver spider</name>
    <name type="synonym">Epeira ventricosa</name>
    <dbReference type="NCBI Taxonomy" id="182803"/>
    <lineage>
        <taxon>Eukaryota</taxon>
        <taxon>Metazoa</taxon>
        <taxon>Ecdysozoa</taxon>
        <taxon>Arthropoda</taxon>
        <taxon>Chelicerata</taxon>
        <taxon>Arachnida</taxon>
        <taxon>Araneae</taxon>
        <taxon>Araneomorphae</taxon>
        <taxon>Entelegynae</taxon>
        <taxon>Araneoidea</taxon>
        <taxon>Araneidae</taxon>
        <taxon>Araneus</taxon>
    </lineage>
</organism>
<gene>
    <name evidence="2" type="ORF">AVEN_68944_1</name>
</gene>
<dbReference type="Gene3D" id="3.60.10.10">
    <property type="entry name" value="Endonuclease/exonuclease/phosphatase"/>
    <property type="match status" value="1"/>
</dbReference>
<dbReference type="GO" id="GO:0003824">
    <property type="term" value="F:catalytic activity"/>
    <property type="evidence" value="ECO:0007669"/>
    <property type="project" value="InterPro"/>
</dbReference>
<accession>A0A4Y2HI66</accession>
<dbReference type="Proteomes" id="UP000499080">
    <property type="component" value="Unassembled WGS sequence"/>
</dbReference>
<proteinExistence type="predicted"/>
<evidence type="ECO:0000313" key="2">
    <source>
        <dbReference type="EMBL" id="GBM65021.1"/>
    </source>
</evidence>
<dbReference type="Pfam" id="PF14529">
    <property type="entry name" value="Exo_endo_phos_2"/>
    <property type="match status" value="1"/>
</dbReference>
<dbReference type="SUPFAM" id="SSF56219">
    <property type="entry name" value="DNase I-like"/>
    <property type="match status" value="1"/>
</dbReference>
<name>A0A4Y2HI66_ARAVE</name>
<dbReference type="OrthoDB" id="6437148at2759"/>
<dbReference type="InterPro" id="IPR036691">
    <property type="entry name" value="Endo/exonu/phosph_ase_sf"/>
</dbReference>
<protein>
    <recommendedName>
        <fullName evidence="1">Endonuclease/exonuclease/phosphatase domain-containing protein</fullName>
    </recommendedName>
</protein>
<dbReference type="EMBL" id="BGPR01001956">
    <property type="protein sequence ID" value="GBM65021.1"/>
    <property type="molecule type" value="Genomic_DNA"/>
</dbReference>
<dbReference type="InterPro" id="IPR005135">
    <property type="entry name" value="Endo/exonuclease/phosphatase"/>
</dbReference>
<dbReference type="AlphaFoldDB" id="A0A4Y2HI66"/>
<comment type="caution">
    <text evidence="2">The sequence shown here is derived from an EMBL/GenBank/DDBJ whole genome shotgun (WGS) entry which is preliminary data.</text>
</comment>
<evidence type="ECO:0000313" key="3">
    <source>
        <dbReference type="Proteomes" id="UP000499080"/>
    </source>
</evidence>